<gene>
    <name evidence="1" type="ORF">UABAM_02309</name>
</gene>
<protein>
    <recommendedName>
        <fullName evidence="3">TIGR03790 family protein</fullName>
    </recommendedName>
</protein>
<dbReference type="InterPro" id="IPR022265">
    <property type="entry name" value="CHP03790"/>
</dbReference>
<evidence type="ECO:0000313" key="1">
    <source>
        <dbReference type="EMBL" id="BBM83954.1"/>
    </source>
</evidence>
<dbReference type="RefSeq" id="WP_151968135.1">
    <property type="nucleotide sequence ID" value="NZ_AP019860.1"/>
</dbReference>
<evidence type="ECO:0000313" key="2">
    <source>
        <dbReference type="Proteomes" id="UP000326354"/>
    </source>
</evidence>
<keyword evidence="2" id="KW-1185">Reference proteome</keyword>
<name>A0A5S9ILK1_UABAM</name>
<reference evidence="1 2" key="1">
    <citation type="submission" date="2019-08" db="EMBL/GenBank/DDBJ databases">
        <title>Complete genome sequence of Candidatus Uab amorphum.</title>
        <authorList>
            <person name="Shiratori T."/>
            <person name="Suzuki S."/>
            <person name="Kakizawa Y."/>
            <person name="Ishida K."/>
        </authorList>
    </citation>
    <scope>NUCLEOTIDE SEQUENCE [LARGE SCALE GENOMIC DNA]</scope>
    <source>
        <strain evidence="1 2">SRT547</strain>
    </source>
</reference>
<accession>A0A5S9ILK1</accession>
<dbReference type="EMBL" id="AP019860">
    <property type="protein sequence ID" value="BBM83954.1"/>
    <property type="molecule type" value="Genomic_DNA"/>
</dbReference>
<evidence type="ECO:0008006" key="3">
    <source>
        <dbReference type="Google" id="ProtNLM"/>
    </source>
</evidence>
<dbReference type="Proteomes" id="UP000326354">
    <property type="component" value="Chromosome"/>
</dbReference>
<proteinExistence type="predicted"/>
<dbReference type="OrthoDB" id="9778224at2"/>
<dbReference type="NCBIfam" id="TIGR03790">
    <property type="entry name" value="TIGR03790 family protein"/>
    <property type="match status" value="1"/>
</dbReference>
<dbReference type="AlphaFoldDB" id="A0A5S9ILK1"/>
<sequence>MKRALWVVLWLCHFVYCGGGAHNVALVVNKNSWSSLTIANEFIHERNIPRNNVIYLDYTGSIEEISIDEFRNAILSPILQALQKRRIATHIDYIVYSSDFPWRINFSKDFAKTPQTYGKQGSITGLTYLYQFVMARGKIPYYGLGSNWYFRTNHQQIAHSPQGFKSAKVWAQNGAIVKNPQQGLRYVISTMLGVTTGRGNSVTEIVDLLRNAAKIDATNPQGTFYFYKNNNVRSTTRHNVFPAVCKALQSIQQKTQIVDGTIPQNKNDILGVVIGTAKFNWGKANNRIIPGAICEHLTSFGGRMEEFAGQTPISELLRHGATGSSGTVMEPFAIQSKFPTPWIHYYYASGCSLGEAFYQSVQGPYQLLILGDPLCQPWAKPIEAKVKGIKKYQKVSGELSLEIESAPAKYYSILIDGLLLLRTTSPTIKIHTENISDGFHQIRVVITADTPIEQQTAIILPFYIANKKHWTRFKKLRDKHFTWGQEILVTVGSNYTDDIVIFHGSRQIANGKKDQKIIIDSRILGTGKVQLQAASLSPKGIAVFSKPLKLTIDPPQVIPKLRKFLLAKKQRGIRISNDKTAKIVKAIVKRGRLTFGLAKDRPLRIETFIEIDTPGVYQLQLLSPGKFTLKINEKQIMTTRTEIWNNMPLHLQKGVYQFELQGHATGQKLDIRLGQKGARYLSAKNCYVYKK</sequence>
<organism evidence="1 2">
    <name type="scientific">Uabimicrobium amorphum</name>
    <dbReference type="NCBI Taxonomy" id="2596890"/>
    <lineage>
        <taxon>Bacteria</taxon>
        <taxon>Pseudomonadati</taxon>
        <taxon>Planctomycetota</taxon>
        <taxon>Candidatus Uabimicrobiia</taxon>
        <taxon>Candidatus Uabimicrobiales</taxon>
        <taxon>Candidatus Uabimicrobiaceae</taxon>
        <taxon>Candidatus Uabimicrobium</taxon>
    </lineage>
</organism>
<dbReference type="KEGG" id="uam:UABAM_02309"/>